<sequence>MGRPRGGKAKESMEAAKNEDAGSAGEEVIPTYKRRGRPQKLRKHDADEEEDTAKVEDDGDGTKEEIAPRKESTGAAGNGGKKRRRQSKRGSESATDGKGGAPARAPTGFRQNGSRRKSTPRRAAEAGVESKGRQGLCCLESLWGALDAVAAALGPMAASTSSDRWRCRCWLALPVAWAEAASAAALLSRLHGDYLDTGDP</sequence>
<proteinExistence type="predicted"/>
<evidence type="ECO:0000256" key="1">
    <source>
        <dbReference type="SAM" id="MobiDB-lite"/>
    </source>
</evidence>
<feature type="region of interest" description="Disordered" evidence="1">
    <location>
        <begin position="1"/>
        <end position="130"/>
    </location>
</feature>
<gene>
    <name evidence="2" type="ORF">TRIUR3_29458</name>
</gene>
<dbReference type="EMBL" id="KD260146">
    <property type="protein sequence ID" value="EMS47477.1"/>
    <property type="molecule type" value="Genomic_DNA"/>
</dbReference>
<protein>
    <submittedName>
        <fullName evidence="2">Uncharacterized protein</fullName>
    </submittedName>
</protein>
<dbReference type="OMA" id="EIAPRKE"/>
<evidence type="ECO:0000313" key="2">
    <source>
        <dbReference type="EMBL" id="EMS47477.1"/>
    </source>
</evidence>
<name>M7YJQ9_TRIUA</name>
<feature type="compositionally biased region" description="Basic and acidic residues" evidence="1">
    <location>
        <begin position="8"/>
        <end position="20"/>
    </location>
</feature>
<dbReference type="eggNOG" id="ENOG502R631">
    <property type="taxonomic scope" value="Eukaryota"/>
</dbReference>
<feature type="compositionally biased region" description="Basic and acidic residues" evidence="1">
    <location>
        <begin position="52"/>
        <end position="72"/>
    </location>
</feature>
<organism evidence="2">
    <name type="scientific">Triticum urartu</name>
    <name type="common">Red wild einkorn</name>
    <name type="synonym">Crithodium urartu</name>
    <dbReference type="NCBI Taxonomy" id="4572"/>
    <lineage>
        <taxon>Eukaryota</taxon>
        <taxon>Viridiplantae</taxon>
        <taxon>Streptophyta</taxon>
        <taxon>Embryophyta</taxon>
        <taxon>Tracheophyta</taxon>
        <taxon>Spermatophyta</taxon>
        <taxon>Magnoliopsida</taxon>
        <taxon>Liliopsida</taxon>
        <taxon>Poales</taxon>
        <taxon>Poaceae</taxon>
        <taxon>BOP clade</taxon>
        <taxon>Pooideae</taxon>
        <taxon>Triticodae</taxon>
        <taxon>Triticeae</taxon>
        <taxon>Triticinae</taxon>
        <taxon>Triticum</taxon>
    </lineage>
</organism>
<dbReference type="STRING" id="4572.M7YJQ9"/>
<dbReference type="AlphaFoldDB" id="M7YJQ9"/>
<reference evidence="2" key="1">
    <citation type="journal article" date="2013" name="Nature">
        <title>Draft genome of the wheat A-genome progenitor Triticum urartu.</title>
        <authorList>
            <person name="Ling H.Q."/>
            <person name="Zhao S."/>
            <person name="Liu D."/>
            <person name="Wang J."/>
            <person name="Sun H."/>
            <person name="Zhang C."/>
            <person name="Fan H."/>
            <person name="Li D."/>
            <person name="Dong L."/>
            <person name="Tao Y."/>
            <person name="Gao C."/>
            <person name="Wu H."/>
            <person name="Li Y."/>
            <person name="Cui Y."/>
            <person name="Guo X."/>
            <person name="Zheng S."/>
            <person name="Wang B."/>
            <person name="Yu K."/>
            <person name="Liang Q."/>
            <person name="Yang W."/>
            <person name="Lou X."/>
            <person name="Chen J."/>
            <person name="Feng M."/>
            <person name="Jian J."/>
            <person name="Zhang X."/>
            <person name="Luo G."/>
            <person name="Jiang Y."/>
            <person name="Liu J."/>
            <person name="Wang Z."/>
            <person name="Sha Y."/>
            <person name="Zhang B."/>
            <person name="Wu H."/>
            <person name="Tang D."/>
            <person name="Shen Q."/>
            <person name="Xue P."/>
            <person name="Zou S."/>
            <person name="Wang X."/>
            <person name="Liu X."/>
            <person name="Wang F."/>
            <person name="Yang Y."/>
            <person name="An X."/>
            <person name="Dong Z."/>
            <person name="Zhang K."/>
            <person name="Zhang X."/>
            <person name="Luo M.C."/>
            <person name="Dvorak J."/>
            <person name="Tong Y."/>
            <person name="Wang J."/>
            <person name="Yang H."/>
            <person name="Li Z."/>
            <person name="Wang D."/>
            <person name="Zhang A."/>
            <person name="Wang J."/>
        </authorList>
    </citation>
    <scope>NUCLEOTIDE SEQUENCE</scope>
</reference>
<dbReference type="PANTHER" id="PTHR34055:SF16">
    <property type="entry name" value="OS09G0491596 PROTEIN"/>
    <property type="match status" value="1"/>
</dbReference>
<accession>M7YJQ9</accession>
<feature type="compositionally biased region" description="Basic residues" evidence="1">
    <location>
        <begin position="32"/>
        <end position="43"/>
    </location>
</feature>
<dbReference type="PANTHER" id="PTHR34055">
    <property type="entry name" value="OS09G0491596 PROTEIN"/>
    <property type="match status" value="1"/>
</dbReference>